<gene>
    <name evidence="1" type="ORF">FHW16_002065</name>
</gene>
<comment type="caution">
    <text evidence="1">The sequence shown here is derived from an EMBL/GenBank/DDBJ whole genome shotgun (WGS) entry which is preliminary data.</text>
</comment>
<sequence length="124" mass="13972">MTLAVITIDGVRVDSAERVPSIAAVLERHRNSRRELQWIVRTCTDCVDFGQDNAAFDRRLAVATDAEHHARVAVLRHPANTLEEFAAKTQHICSLLLEDDDSLDKYELFSILQTLIAQPQSECQ</sequence>
<reference evidence="1 2" key="1">
    <citation type="submission" date="2020-07" db="EMBL/GenBank/DDBJ databases">
        <title>Genomic Encyclopedia of Type Strains, Phase IV (KMG-V): Genome sequencing to study the core and pangenomes of soil and plant-associated prokaryotes.</title>
        <authorList>
            <person name="Whitman W."/>
        </authorList>
    </citation>
    <scope>NUCLEOTIDE SEQUENCE [LARGE SCALE GENOMIC DNA]</scope>
    <source>
        <strain evidence="1 2">AN3</strain>
    </source>
</reference>
<evidence type="ECO:0000313" key="1">
    <source>
        <dbReference type="EMBL" id="MBA8878353.1"/>
    </source>
</evidence>
<dbReference type="Proteomes" id="UP000549052">
    <property type="component" value="Unassembled WGS sequence"/>
</dbReference>
<protein>
    <submittedName>
        <fullName evidence="1">Uncharacterized protein</fullName>
    </submittedName>
</protein>
<evidence type="ECO:0000313" key="2">
    <source>
        <dbReference type="Proteomes" id="UP000549052"/>
    </source>
</evidence>
<keyword evidence="2" id="KW-1185">Reference proteome</keyword>
<accession>A0A839EE51</accession>
<dbReference type="RefSeq" id="WP_182549060.1">
    <property type="nucleotide sequence ID" value="NZ_JACGXN010000002.1"/>
</dbReference>
<dbReference type="AlphaFoldDB" id="A0A839EE51"/>
<name>A0A839EE51_9HYPH</name>
<organism evidence="1 2">
    <name type="scientific">Phyllobacterium myrsinacearum</name>
    <dbReference type="NCBI Taxonomy" id="28101"/>
    <lineage>
        <taxon>Bacteria</taxon>
        <taxon>Pseudomonadati</taxon>
        <taxon>Pseudomonadota</taxon>
        <taxon>Alphaproteobacteria</taxon>
        <taxon>Hyphomicrobiales</taxon>
        <taxon>Phyllobacteriaceae</taxon>
        <taxon>Phyllobacterium</taxon>
    </lineage>
</organism>
<proteinExistence type="predicted"/>
<dbReference type="EMBL" id="JACGXN010000002">
    <property type="protein sequence ID" value="MBA8878353.1"/>
    <property type="molecule type" value="Genomic_DNA"/>
</dbReference>